<dbReference type="PANTHER" id="PTHR39337:SF1">
    <property type="entry name" value="BLR5642 PROTEIN"/>
    <property type="match status" value="1"/>
</dbReference>
<evidence type="ECO:0000313" key="1">
    <source>
        <dbReference type="EMBL" id="SMO44073.1"/>
    </source>
</evidence>
<accession>A0A521BAH4</accession>
<dbReference type="InterPro" id="IPR007438">
    <property type="entry name" value="DUF488"/>
</dbReference>
<dbReference type="Proteomes" id="UP000316916">
    <property type="component" value="Unassembled WGS sequence"/>
</dbReference>
<keyword evidence="2" id="KW-1185">Reference proteome</keyword>
<protein>
    <recommendedName>
        <fullName evidence="3">Fe-S cluster assembly protein HesB</fullName>
    </recommendedName>
</protein>
<organism evidence="1 2">
    <name type="scientific">Chryseobacterium rhizoplanae</name>
    <dbReference type="NCBI Taxonomy" id="1609531"/>
    <lineage>
        <taxon>Bacteria</taxon>
        <taxon>Pseudomonadati</taxon>
        <taxon>Bacteroidota</taxon>
        <taxon>Flavobacteriia</taxon>
        <taxon>Flavobacteriales</taxon>
        <taxon>Weeksellaceae</taxon>
        <taxon>Chryseobacterium group</taxon>
        <taxon>Chryseobacterium</taxon>
    </lineage>
</organism>
<dbReference type="RefSeq" id="WP_142716818.1">
    <property type="nucleotide sequence ID" value="NZ_FXTC01000001.1"/>
</dbReference>
<proteinExistence type="predicted"/>
<dbReference type="AlphaFoldDB" id="A0A521BAH4"/>
<name>A0A521BAH4_9FLAO</name>
<evidence type="ECO:0000313" key="2">
    <source>
        <dbReference type="Proteomes" id="UP000316916"/>
    </source>
</evidence>
<reference evidence="1 2" key="1">
    <citation type="submission" date="2017-05" db="EMBL/GenBank/DDBJ databases">
        <authorList>
            <person name="Varghese N."/>
            <person name="Submissions S."/>
        </authorList>
    </citation>
    <scope>NUCLEOTIDE SEQUENCE [LARGE SCALE GENOMIC DNA]</scope>
    <source>
        <strain evidence="1 2">DSM 29371</strain>
    </source>
</reference>
<gene>
    <name evidence="1" type="ORF">SAMN06265171_101836</name>
</gene>
<dbReference type="Pfam" id="PF04343">
    <property type="entry name" value="DUF488"/>
    <property type="match status" value="1"/>
</dbReference>
<dbReference type="EMBL" id="FXTC01000001">
    <property type="protein sequence ID" value="SMO44073.1"/>
    <property type="molecule type" value="Genomic_DNA"/>
</dbReference>
<dbReference type="PIRSF" id="PIRSF024492">
    <property type="entry name" value="UCP024492"/>
    <property type="match status" value="1"/>
</dbReference>
<dbReference type="InterPro" id="IPR014519">
    <property type="entry name" value="UCP024492"/>
</dbReference>
<sequence>MKVSEKNVIYTIGHSVHSLDDFIAMLYSFNIKFLADIRRFPGSKKYPWFNKENLEKILPENTIEYIHLEELGGRRKVQPGSRNSRWRNESFRGYADYMQTSEFVTAVEKLEHIAREKTTAFMCSEAVWWRCHRSMVSDYLKARGWKVEHIMNVGKIEEHPYTSPARVYDGKVFYSDESLFD</sequence>
<evidence type="ECO:0008006" key="3">
    <source>
        <dbReference type="Google" id="ProtNLM"/>
    </source>
</evidence>
<dbReference type="PANTHER" id="PTHR39337">
    <property type="entry name" value="BLR5642 PROTEIN"/>
    <property type="match status" value="1"/>
</dbReference>